<dbReference type="InterPro" id="IPR004604">
    <property type="entry name" value="DNA_recomb/repair_RecN"/>
</dbReference>
<sequence length="782" mass="84354">MMSICCLVLAVLSQSIWASAFSSGGVASTNLLRSGHHNKFSARCAVRLWSDVPVGGCDDSDHKYSASSQRSHIVSVKSHNIAGIVNDKGNCDIEIEFGSAACLVCVTGESGSGKSLLVSKALDVVTGGKATNTLVQDQDKESWIELIVRLCEPHLSTVSSTLQHFGIDPLILYHQHTEDTTDVGDHNNEHASVGYLHLQRTLVAGSSGKLKSICRINEKHVSLKTLREIASPLFTTVDVGVASGALARAASRLAMLDIGVEDSLKQQCIQSRDVFKEATKRRKKIKKELESRILPSSMQGNAYGSELEQEQIELLEHWVDELDMFEARVNRFQETIYEQYSELIADGNGPGSNNIISTLQKFRECVWGEHNDDDDSILANLLQFREDIKAVESQLIAANAAYEGLASLTATESAAVSLERVRKLLYTISSDDSGPMFEKVERTHELLNIVEESLNECARSIDGGSNSIISTLENARSTGVSMEEVDGLVADWNALARKHGISPYALPTCHTSLRQEIDGNVEALKLLPEAEEDERVAFEDYTHACEELSYAREIVASNLSRSVTDLLPSLGLECTFQVQLTQRPGGFEDPYCGSETLGVDVVDLLLFHNKVNGGPNESKRGGKIEQVGSSGEKSRVLLAIETCLPGSIGATCNNCSPQHVIQNGNSPISIVYDEIDAHVGGRAAVTIAKLLADQSSGEASRAGNQIIAITHSASVAAIADRHIVIERGSTSGSSSPAVRASVVDGSSRRKEIARMASGDLAMGEAATFADALIRDALLHRDA</sequence>
<keyword evidence="8" id="KW-0732">Signal</keyword>
<evidence type="ECO:0000256" key="1">
    <source>
        <dbReference type="ARBA" id="ARBA00009441"/>
    </source>
</evidence>
<evidence type="ECO:0000256" key="4">
    <source>
        <dbReference type="ARBA" id="ARBA00022763"/>
    </source>
</evidence>
<dbReference type="Gene3D" id="3.40.50.300">
    <property type="entry name" value="P-loop containing nucleotide triphosphate hydrolases"/>
    <property type="match status" value="2"/>
</dbReference>
<protein>
    <recommendedName>
        <fullName evidence="2">DNA repair protein RecN</fullName>
    </recommendedName>
    <alternativeName>
        <fullName evidence="7">Recombination protein N</fullName>
    </alternativeName>
</protein>
<evidence type="ECO:0000256" key="3">
    <source>
        <dbReference type="ARBA" id="ARBA00022741"/>
    </source>
</evidence>
<dbReference type="EMBL" id="JATAAI010000001">
    <property type="protein sequence ID" value="KAK1748665.1"/>
    <property type="molecule type" value="Genomic_DNA"/>
</dbReference>
<evidence type="ECO:0000256" key="5">
    <source>
        <dbReference type="ARBA" id="ARBA00022840"/>
    </source>
</evidence>
<keyword evidence="6" id="KW-0234">DNA repair</keyword>
<organism evidence="9 10">
    <name type="scientific">Skeletonema marinoi</name>
    <dbReference type="NCBI Taxonomy" id="267567"/>
    <lineage>
        <taxon>Eukaryota</taxon>
        <taxon>Sar</taxon>
        <taxon>Stramenopiles</taxon>
        <taxon>Ochrophyta</taxon>
        <taxon>Bacillariophyta</taxon>
        <taxon>Coscinodiscophyceae</taxon>
        <taxon>Thalassiosirophycidae</taxon>
        <taxon>Thalassiosirales</taxon>
        <taxon>Skeletonemataceae</taxon>
        <taxon>Skeletonema</taxon>
        <taxon>Skeletonema marinoi-dohrnii complex</taxon>
    </lineage>
</organism>
<evidence type="ECO:0000256" key="6">
    <source>
        <dbReference type="ARBA" id="ARBA00023204"/>
    </source>
</evidence>
<evidence type="ECO:0000313" key="9">
    <source>
        <dbReference type="EMBL" id="KAK1748665.1"/>
    </source>
</evidence>
<keyword evidence="4" id="KW-0227">DNA damage</keyword>
<dbReference type="InterPro" id="IPR027417">
    <property type="entry name" value="P-loop_NTPase"/>
</dbReference>
<comment type="caution">
    <text evidence="9">The sequence shown here is derived from an EMBL/GenBank/DDBJ whole genome shotgun (WGS) entry which is preliminary data.</text>
</comment>
<dbReference type="GO" id="GO:0006310">
    <property type="term" value="P:DNA recombination"/>
    <property type="evidence" value="ECO:0007669"/>
    <property type="project" value="InterPro"/>
</dbReference>
<accession>A0AAD9DK33</accession>
<dbReference type="PANTHER" id="PTHR11059:SF0">
    <property type="entry name" value="DNA REPAIR PROTEIN RECN"/>
    <property type="match status" value="1"/>
</dbReference>
<evidence type="ECO:0000313" key="10">
    <source>
        <dbReference type="Proteomes" id="UP001224775"/>
    </source>
</evidence>
<feature type="signal peptide" evidence="8">
    <location>
        <begin position="1"/>
        <end position="18"/>
    </location>
</feature>
<name>A0AAD9DK33_9STRA</name>
<dbReference type="Proteomes" id="UP001224775">
    <property type="component" value="Unassembled WGS sequence"/>
</dbReference>
<dbReference type="AlphaFoldDB" id="A0AAD9DK33"/>
<proteinExistence type="inferred from homology"/>
<keyword evidence="5" id="KW-0067">ATP-binding</keyword>
<keyword evidence="10" id="KW-1185">Reference proteome</keyword>
<dbReference type="GO" id="GO:0005524">
    <property type="term" value="F:ATP binding"/>
    <property type="evidence" value="ECO:0007669"/>
    <property type="project" value="UniProtKB-KW"/>
</dbReference>
<evidence type="ECO:0000256" key="2">
    <source>
        <dbReference type="ARBA" id="ARBA00021315"/>
    </source>
</evidence>
<dbReference type="GO" id="GO:0006281">
    <property type="term" value="P:DNA repair"/>
    <property type="evidence" value="ECO:0007669"/>
    <property type="project" value="UniProtKB-KW"/>
</dbReference>
<keyword evidence="3" id="KW-0547">Nucleotide-binding</keyword>
<reference evidence="9" key="1">
    <citation type="submission" date="2023-06" db="EMBL/GenBank/DDBJ databases">
        <title>Survivors Of The Sea: Transcriptome response of Skeletonema marinoi to long-term dormancy.</title>
        <authorList>
            <person name="Pinder M.I.M."/>
            <person name="Kourtchenko O."/>
            <person name="Robertson E.K."/>
            <person name="Larsson T."/>
            <person name="Maumus F."/>
            <person name="Osuna-Cruz C.M."/>
            <person name="Vancaester E."/>
            <person name="Stenow R."/>
            <person name="Vandepoele K."/>
            <person name="Ploug H."/>
            <person name="Bruchert V."/>
            <person name="Godhe A."/>
            <person name="Topel M."/>
        </authorList>
    </citation>
    <scope>NUCLEOTIDE SEQUENCE</scope>
    <source>
        <strain evidence="9">R05AC</strain>
    </source>
</reference>
<feature type="chain" id="PRO_5042191128" description="DNA repair protein RecN" evidence="8">
    <location>
        <begin position="19"/>
        <end position="782"/>
    </location>
</feature>
<comment type="similarity">
    <text evidence="1">Belongs to the RecN family.</text>
</comment>
<evidence type="ECO:0000256" key="8">
    <source>
        <dbReference type="SAM" id="SignalP"/>
    </source>
</evidence>
<dbReference type="PANTHER" id="PTHR11059">
    <property type="entry name" value="DNA REPAIR PROTEIN RECN"/>
    <property type="match status" value="1"/>
</dbReference>
<gene>
    <name evidence="9" type="ORF">QTG54_000604</name>
</gene>
<dbReference type="SUPFAM" id="SSF52540">
    <property type="entry name" value="P-loop containing nucleoside triphosphate hydrolases"/>
    <property type="match status" value="1"/>
</dbReference>
<evidence type="ECO:0000256" key="7">
    <source>
        <dbReference type="ARBA" id="ARBA00033408"/>
    </source>
</evidence>